<evidence type="ECO:0000256" key="1">
    <source>
        <dbReference type="SAM" id="SignalP"/>
    </source>
</evidence>
<accession>A0A2I1PBI3</accession>
<dbReference type="OrthoDB" id="4331648at2"/>
<organism evidence="2 3">
    <name type="scientific">Kytococcus schroeteri</name>
    <dbReference type="NCBI Taxonomy" id="138300"/>
    <lineage>
        <taxon>Bacteria</taxon>
        <taxon>Bacillati</taxon>
        <taxon>Actinomycetota</taxon>
        <taxon>Actinomycetes</taxon>
        <taxon>Micrococcales</taxon>
        <taxon>Kytococcaceae</taxon>
        <taxon>Kytococcus</taxon>
    </lineage>
</organism>
<keyword evidence="3" id="KW-1185">Reference proteome</keyword>
<gene>
    <name evidence="2" type="ORF">CYJ76_04860</name>
</gene>
<dbReference type="Proteomes" id="UP000234206">
    <property type="component" value="Unassembled WGS sequence"/>
</dbReference>
<reference evidence="2 3" key="1">
    <citation type="submission" date="2017-12" db="EMBL/GenBank/DDBJ databases">
        <title>Phylogenetic diversity of female urinary microbiome.</title>
        <authorList>
            <person name="Thomas-White K."/>
            <person name="Wolfe A.J."/>
        </authorList>
    </citation>
    <scope>NUCLEOTIDE SEQUENCE [LARGE SCALE GENOMIC DNA]</scope>
    <source>
        <strain evidence="2 3">UMB1298</strain>
    </source>
</reference>
<evidence type="ECO:0000313" key="2">
    <source>
        <dbReference type="EMBL" id="PKZ41982.1"/>
    </source>
</evidence>
<keyword evidence="1" id="KW-0732">Signal</keyword>
<sequence>MLPHPCTVRARTARRPLRAATATVLAGAALAGCSRGEVAVSPAPMAAEPACAQAAGRYPQAVAGAVRQPVAEEARDSAAAWGNPAIVARCGVEPPAPSTDRCLTIEGVDWVVEDLDDGIALVTYGRTPALEVLVPRRYPQSSDLVVDFADAAGALKTTGRSCG</sequence>
<dbReference type="AlphaFoldDB" id="A0A2I1PBI3"/>
<dbReference type="Pfam" id="PF12028">
    <property type="entry name" value="DUF3515"/>
    <property type="match status" value="1"/>
</dbReference>
<feature type="signal peptide" evidence="1">
    <location>
        <begin position="1"/>
        <end position="31"/>
    </location>
</feature>
<name>A0A2I1PBI3_9MICO</name>
<feature type="chain" id="PRO_5039430980" description="DUF3515 domain-containing protein" evidence="1">
    <location>
        <begin position="32"/>
        <end position="163"/>
    </location>
</feature>
<dbReference type="InterPro" id="IPR021903">
    <property type="entry name" value="DUF3515"/>
</dbReference>
<evidence type="ECO:0000313" key="3">
    <source>
        <dbReference type="Proteomes" id="UP000234206"/>
    </source>
</evidence>
<dbReference type="EMBL" id="PKIZ01000007">
    <property type="protein sequence ID" value="PKZ41982.1"/>
    <property type="molecule type" value="Genomic_DNA"/>
</dbReference>
<protein>
    <recommendedName>
        <fullName evidence="4">DUF3515 domain-containing protein</fullName>
    </recommendedName>
</protein>
<evidence type="ECO:0008006" key="4">
    <source>
        <dbReference type="Google" id="ProtNLM"/>
    </source>
</evidence>
<dbReference type="RefSeq" id="WP_101849414.1">
    <property type="nucleotide sequence ID" value="NZ_PKIZ01000007.1"/>
</dbReference>
<proteinExistence type="predicted"/>
<comment type="caution">
    <text evidence="2">The sequence shown here is derived from an EMBL/GenBank/DDBJ whole genome shotgun (WGS) entry which is preliminary data.</text>
</comment>